<dbReference type="Bgee" id="108711030">
    <property type="expression patterns" value="Expressed in testis"/>
</dbReference>
<keyword evidence="15" id="KW-1185">Reference proteome</keyword>
<dbReference type="PANTHER" id="PTHR16237">
    <property type="entry name" value="ODONTOGENIC AMELOBLAST-ASSOCIATED PROTEIN"/>
    <property type="match status" value="1"/>
</dbReference>
<evidence type="ECO:0000256" key="9">
    <source>
        <dbReference type="ARBA" id="ARBA00022525"/>
    </source>
</evidence>
<keyword evidence="13" id="KW-0539">Nucleus</keyword>
<sequence length="211" mass="22639">MNILVILLHFIAASFALPLGVQRLLSASNSNEVLMGMVDPALYQGGALNALGTGVLQKQLQPKIPGLTQIQHGAHTPNLQNLIPFQKLTPNLGSPFILMDGVLQTPYQNQQQPNQMMLYVVSYGLSPKQGQIGPVPPHETGNQQQPEQVLGCFVPQLNGISANPDLIPFGGLHLPTKASDAPDPFGVNRALETMNLEVKVYPDNADAAQVP</sequence>
<protein>
    <recommendedName>
        <fullName evidence="7">Odontogenic ameloblast-associated protein</fullName>
    </recommendedName>
    <alternativeName>
        <fullName evidence="14">Apin</fullName>
    </alternativeName>
</protein>
<dbReference type="OMA" id="PPHETGN"/>
<proteinExistence type="inferred from homology"/>
<dbReference type="STRING" id="8355.A0A1L8HVB2"/>
<dbReference type="AGR" id="Xenbase:XB-GENE-17341689"/>
<name>A0A1L8HVB2_XENLA</name>
<dbReference type="PANTHER" id="PTHR16237:SF3">
    <property type="entry name" value="ODONTOGENIC AMELOBLAST-ASSOCIATED PROTEIN"/>
    <property type="match status" value="1"/>
</dbReference>
<dbReference type="GO" id="GO:0005576">
    <property type="term" value="C:extracellular region"/>
    <property type="evidence" value="ECO:0007669"/>
    <property type="project" value="UniProtKB-SubCell"/>
</dbReference>
<keyword evidence="9" id="KW-0964">Secreted</keyword>
<evidence type="ECO:0000256" key="12">
    <source>
        <dbReference type="ARBA" id="ARBA00023180"/>
    </source>
</evidence>
<gene>
    <name evidence="16 17" type="primary">odam.L</name>
</gene>
<organism evidence="15 16">
    <name type="scientific">Xenopus laevis</name>
    <name type="common">African clawed frog</name>
    <dbReference type="NCBI Taxonomy" id="8355"/>
    <lineage>
        <taxon>Eukaryota</taxon>
        <taxon>Metazoa</taxon>
        <taxon>Chordata</taxon>
        <taxon>Craniata</taxon>
        <taxon>Vertebrata</taxon>
        <taxon>Euteleostomi</taxon>
        <taxon>Amphibia</taxon>
        <taxon>Batrachia</taxon>
        <taxon>Anura</taxon>
        <taxon>Pipoidea</taxon>
        <taxon>Pipidae</taxon>
        <taxon>Xenopodinae</taxon>
        <taxon>Xenopus</taxon>
        <taxon>Xenopus</taxon>
    </lineage>
</organism>
<keyword evidence="10" id="KW-0091">Biomineralization</keyword>
<dbReference type="Xenbase" id="XB-GENE-17341689">
    <property type="gene designation" value="odam.L"/>
</dbReference>
<evidence type="ECO:0000256" key="8">
    <source>
        <dbReference type="ARBA" id="ARBA00022490"/>
    </source>
</evidence>
<evidence type="ECO:0000256" key="11">
    <source>
        <dbReference type="ARBA" id="ARBA00022729"/>
    </source>
</evidence>
<evidence type="ECO:0000256" key="10">
    <source>
        <dbReference type="ARBA" id="ARBA00022591"/>
    </source>
</evidence>
<comment type="function">
    <text evidence="1">Tooth-associated epithelia protein that probably plays a role in odontogenesis, the complex process that results in the initiation and generation of the tooth. May be incorporated in the enamel matrix at the end of mineralization process. Involved in the induction of RHOA activity via interaction with ARHGEF and expression of downstream factors such as ROCK. Plays a role in attachment of the junctional epithelium to the tooth surface.</text>
</comment>
<evidence type="ECO:0000256" key="4">
    <source>
        <dbReference type="ARBA" id="ARBA00004613"/>
    </source>
</evidence>
<evidence type="ECO:0000256" key="3">
    <source>
        <dbReference type="ARBA" id="ARBA00004496"/>
    </source>
</evidence>
<accession>A0A1L8HVB2</accession>
<evidence type="ECO:0000256" key="5">
    <source>
        <dbReference type="ARBA" id="ARBA00009134"/>
    </source>
</evidence>
<dbReference type="PaxDb" id="8355-A0A1L8HVB2"/>
<comment type="subcellular location">
    <subcellularLocation>
        <location evidence="3">Cytoplasm</location>
    </subcellularLocation>
    <subcellularLocation>
        <location evidence="2">Nucleus</location>
    </subcellularLocation>
    <subcellularLocation>
        <location evidence="4">Secreted</location>
    </subcellularLocation>
</comment>
<dbReference type="GO" id="GO:0031214">
    <property type="term" value="P:biomineral tissue development"/>
    <property type="evidence" value="ECO:0007669"/>
    <property type="project" value="UniProtKB-KW"/>
</dbReference>
<evidence type="ECO:0000256" key="7">
    <source>
        <dbReference type="ARBA" id="ARBA00017762"/>
    </source>
</evidence>
<dbReference type="OrthoDB" id="9889202at2759"/>
<comment type="similarity">
    <text evidence="5">Belongs to the ODAM family.</text>
</comment>
<dbReference type="InterPro" id="IPR026802">
    <property type="entry name" value="Odam"/>
</dbReference>
<keyword evidence="12" id="KW-0325">Glycoprotein</keyword>
<evidence type="ECO:0000256" key="14">
    <source>
        <dbReference type="ARBA" id="ARBA00030324"/>
    </source>
</evidence>
<dbReference type="GO" id="GO:0005634">
    <property type="term" value="C:nucleus"/>
    <property type="evidence" value="ECO:0007669"/>
    <property type="project" value="UniProtKB-SubCell"/>
</dbReference>
<dbReference type="GeneID" id="108711030"/>
<evidence type="ECO:0000313" key="16">
    <source>
        <dbReference type="RefSeq" id="XP_018107834.1"/>
    </source>
</evidence>
<dbReference type="KEGG" id="xla:108711030"/>
<evidence type="ECO:0000313" key="17">
    <source>
        <dbReference type="Xenbase" id="XB-GENE-17341689"/>
    </source>
</evidence>
<reference evidence="16" key="1">
    <citation type="submission" date="2025-08" db="UniProtKB">
        <authorList>
            <consortium name="RefSeq"/>
        </authorList>
    </citation>
    <scope>IDENTIFICATION</scope>
    <source>
        <strain evidence="16">J_2021</strain>
        <tissue evidence="16">Erythrocytes</tissue>
    </source>
</reference>
<dbReference type="CTD" id="108711030"/>
<evidence type="ECO:0000256" key="2">
    <source>
        <dbReference type="ARBA" id="ARBA00004123"/>
    </source>
</evidence>
<evidence type="ECO:0000313" key="15">
    <source>
        <dbReference type="Proteomes" id="UP000186698"/>
    </source>
</evidence>
<dbReference type="Pfam" id="PF15424">
    <property type="entry name" value="ODAM"/>
    <property type="match status" value="1"/>
</dbReference>
<dbReference type="GO" id="GO:0042475">
    <property type="term" value="P:odontogenesis of dentin-containing tooth"/>
    <property type="evidence" value="ECO:0007669"/>
    <property type="project" value="TreeGrafter"/>
</dbReference>
<comment type="subunit">
    <text evidence="6">Interacts (via C-terminus) with ARHGEF5.</text>
</comment>
<dbReference type="Proteomes" id="UP000186698">
    <property type="component" value="Chromosome 1L"/>
</dbReference>
<evidence type="ECO:0000256" key="13">
    <source>
        <dbReference type="ARBA" id="ARBA00023242"/>
    </source>
</evidence>
<dbReference type="GO" id="GO:0005737">
    <property type="term" value="C:cytoplasm"/>
    <property type="evidence" value="ECO:0007669"/>
    <property type="project" value="UniProtKB-SubCell"/>
</dbReference>
<keyword evidence="8" id="KW-0963">Cytoplasm</keyword>
<dbReference type="RefSeq" id="XP_018107834.1">
    <property type="nucleotide sequence ID" value="XM_018252345.2"/>
</dbReference>
<evidence type="ECO:0000256" key="6">
    <source>
        <dbReference type="ARBA" id="ARBA00011457"/>
    </source>
</evidence>
<evidence type="ECO:0000256" key="1">
    <source>
        <dbReference type="ARBA" id="ARBA00002615"/>
    </source>
</evidence>
<keyword evidence="11" id="KW-0732">Signal</keyword>
<dbReference type="AlphaFoldDB" id="A0A1L8HVB2"/>